<dbReference type="eggNOG" id="COG3861">
    <property type="taxonomic scope" value="Bacteria"/>
</dbReference>
<dbReference type="InterPro" id="IPR019060">
    <property type="entry name" value="DUF2382"/>
</dbReference>
<comment type="caution">
    <text evidence="3">The sequence shown here is derived from an EMBL/GenBank/DDBJ whole genome shotgun (WGS) entry which is preliminary data.</text>
</comment>
<feature type="region of interest" description="Disordered" evidence="1">
    <location>
        <begin position="1"/>
        <end position="48"/>
    </location>
</feature>
<evidence type="ECO:0000256" key="1">
    <source>
        <dbReference type="SAM" id="MobiDB-lite"/>
    </source>
</evidence>
<evidence type="ECO:0000313" key="3">
    <source>
        <dbReference type="EMBL" id="EMR00961.1"/>
    </source>
</evidence>
<organism evidence="3 4">
    <name type="scientific">Cesiribacter andamanensis AMV16</name>
    <dbReference type="NCBI Taxonomy" id="1279009"/>
    <lineage>
        <taxon>Bacteria</taxon>
        <taxon>Pseudomonadati</taxon>
        <taxon>Bacteroidota</taxon>
        <taxon>Cytophagia</taxon>
        <taxon>Cytophagales</taxon>
        <taxon>Cesiribacteraceae</taxon>
        <taxon>Cesiribacter</taxon>
    </lineage>
</organism>
<dbReference type="EMBL" id="AODQ01000162">
    <property type="protein sequence ID" value="EMR00961.1"/>
    <property type="molecule type" value="Genomic_DNA"/>
</dbReference>
<dbReference type="InterPro" id="IPR052967">
    <property type="entry name" value="Stress_Response_Assoc"/>
</dbReference>
<accession>M7N172</accession>
<sequence length="174" mass="20029">MVAPAIKNKTSVEGMKQEERIKQRQNPDRDRPQAQRTGAAPDDDRHYTSRTIPVIEESVEVDKRVVETGQVNISKRVSEEDVIVDVPYVKEEIQVERVPINRYIDTPPPAIRHDGDTTIIPVLREVVVKRLVLVEELHVTKKKIKHQASQDMTLRREEVEIKRSENPSSNQNKV</sequence>
<dbReference type="Proteomes" id="UP000011910">
    <property type="component" value="Unassembled WGS sequence"/>
</dbReference>
<feature type="compositionally biased region" description="Basic and acidic residues" evidence="1">
    <location>
        <begin position="15"/>
        <end position="33"/>
    </location>
</feature>
<dbReference type="AlphaFoldDB" id="M7N172"/>
<protein>
    <recommendedName>
        <fullName evidence="2">DUF2382 domain-containing protein</fullName>
    </recommendedName>
</protein>
<keyword evidence="4" id="KW-1185">Reference proteome</keyword>
<evidence type="ECO:0000259" key="2">
    <source>
        <dbReference type="Pfam" id="PF09557"/>
    </source>
</evidence>
<dbReference type="STRING" id="1279009.ADICEAN_03920"/>
<proteinExistence type="predicted"/>
<dbReference type="RefSeq" id="WP_009197297.1">
    <property type="nucleotide sequence ID" value="NZ_AODQ01000162.1"/>
</dbReference>
<dbReference type="PANTHER" id="PTHR38463">
    <property type="entry name" value="STRESS RESPONSE PROTEIN YSNF"/>
    <property type="match status" value="1"/>
</dbReference>
<dbReference type="PANTHER" id="PTHR38463:SF1">
    <property type="entry name" value="STRESS RESPONSE PROTEIN YSNF"/>
    <property type="match status" value="1"/>
</dbReference>
<evidence type="ECO:0000313" key="4">
    <source>
        <dbReference type="Proteomes" id="UP000011910"/>
    </source>
</evidence>
<reference evidence="3 4" key="1">
    <citation type="journal article" date="2013" name="Genome Announc.">
        <title>Draft Genome Sequence of Cesiribacter andamanensis Strain AMV16T, Isolated from a Soil Sample from a Mud Volcano in the Andaman Islands, India.</title>
        <authorList>
            <person name="Shivaji S."/>
            <person name="Ara S."/>
            <person name="Begum Z."/>
            <person name="Srinivas T.N."/>
            <person name="Singh A."/>
            <person name="Kumar Pinnaka A."/>
        </authorList>
    </citation>
    <scope>NUCLEOTIDE SEQUENCE [LARGE SCALE GENOMIC DNA]</scope>
    <source>
        <strain evidence="3 4">AMV16</strain>
    </source>
</reference>
<dbReference type="Pfam" id="PF09557">
    <property type="entry name" value="DUF2382"/>
    <property type="match status" value="1"/>
</dbReference>
<gene>
    <name evidence="3" type="ORF">ADICEAN_03920</name>
</gene>
<name>M7N172_9BACT</name>
<feature type="domain" description="DUF2382" evidence="2">
    <location>
        <begin position="52"/>
        <end position="161"/>
    </location>
</feature>